<dbReference type="AlphaFoldDB" id="A0A9W4SRE9"/>
<reference evidence="2" key="1">
    <citation type="submission" date="2022-08" db="EMBL/GenBank/DDBJ databases">
        <authorList>
            <person name="Kallberg Y."/>
            <person name="Tangrot J."/>
            <person name="Rosling A."/>
        </authorList>
    </citation>
    <scope>NUCLEOTIDE SEQUENCE</scope>
    <source>
        <strain evidence="2">Wild A</strain>
    </source>
</reference>
<evidence type="ECO:0000256" key="1">
    <source>
        <dbReference type="SAM" id="Coils"/>
    </source>
</evidence>
<dbReference type="Proteomes" id="UP001153678">
    <property type="component" value="Unassembled WGS sequence"/>
</dbReference>
<name>A0A9W4SRE9_9GLOM</name>
<dbReference type="EMBL" id="CAMKVN010001901">
    <property type="protein sequence ID" value="CAI2178684.1"/>
    <property type="molecule type" value="Genomic_DNA"/>
</dbReference>
<comment type="caution">
    <text evidence="2">The sequence shown here is derived from an EMBL/GenBank/DDBJ whole genome shotgun (WGS) entry which is preliminary data.</text>
</comment>
<keyword evidence="3" id="KW-1185">Reference proteome</keyword>
<organism evidence="2 3">
    <name type="scientific">Funneliformis geosporum</name>
    <dbReference type="NCBI Taxonomy" id="1117311"/>
    <lineage>
        <taxon>Eukaryota</taxon>
        <taxon>Fungi</taxon>
        <taxon>Fungi incertae sedis</taxon>
        <taxon>Mucoromycota</taxon>
        <taxon>Glomeromycotina</taxon>
        <taxon>Glomeromycetes</taxon>
        <taxon>Glomerales</taxon>
        <taxon>Glomeraceae</taxon>
        <taxon>Funneliformis</taxon>
    </lineage>
</organism>
<sequence>LEKELENLKKQNEQLQETLQKNQLYSRKFLPIITTVTSDLIQNHILIINRIFKSPNVNYINISETLQISENKFLSYKSDIRDLVNSGLLDLSKTWKDQEQ</sequence>
<feature type="coiled-coil region" evidence="1">
    <location>
        <begin position="1"/>
        <end position="28"/>
    </location>
</feature>
<accession>A0A9W4SRE9</accession>
<evidence type="ECO:0000313" key="2">
    <source>
        <dbReference type="EMBL" id="CAI2178684.1"/>
    </source>
</evidence>
<evidence type="ECO:0000313" key="3">
    <source>
        <dbReference type="Proteomes" id="UP001153678"/>
    </source>
</evidence>
<feature type="non-terminal residue" evidence="2">
    <location>
        <position position="1"/>
    </location>
</feature>
<gene>
    <name evidence="2" type="ORF">FWILDA_LOCUS8709</name>
</gene>
<proteinExistence type="predicted"/>
<keyword evidence="1" id="KW-0175">Coiled coil</keyword>
<protein>
    <submittedName>
        <fullName evidence="2">744_t:CDS:1</fullName>
    </submittedName>
</protein>